<dbReference type="Gene3D" id="3.40.50.1820">
    <property type="entry name" value="alpha/beta hydrolase"/>
    <property type="match status" value="1"/>
</dbReference>
<keyword evidence="2" id="KW-0732">Signal</keyword>
<protein>
    <recommendedName>
        <fullName evidence="3">Carboxylesterase type B domain-containing protein</fullName>
    </recommendedName>
</protein>
<dbReference type="InterPro" id="IPR029058">
    <property type="entry name" value="AB_hydrolase_fold"/>
</dbReference>
<comment type="similarity">
    <text evidence="1">Belongs to the type-B carboxylesterase/lipase family.</text>
</comment>
<dbReference type="Pfam" id="PF00135">
    <property type="entry name" value="COesterase"/>
    <property type="match status" value="1"/>
</dbReference>
<proteinExistence type="inferred from homology"/>
<feature type="chain" id="PRO_5032701149" description="Carboxylesterase type B domain-containing protein" evidence="2">
    <location>
        <begin position="21"/>
        <end position="638"/>
    </location>
</feature>
<dbReference type="InterPro" id="IPR051093">
    <property type="entry name" value="Neuroligin/BSAL"/>
</dbReference>
<dbReference type="SUPFAM" id="SSF53474">
    <property type="entry name" value="alpha/beta-Hydrolases"/>
    <property type="match status" value="1"/>
</dbReference>
<evidence type="ECO:0000259" key="3">
    <source>
        <dbReference type="Pfam" id="PF00135"/>
    </source>
</evidence>
<feature type="signal peptide" evidence="2">
    <location>
        <begin position="1"/>
        <end position="20"/>
    </location>
</feature>
<reference evidence="4" key="1">
    <citation type="submission" date="2018-11" db="EMBL/GenBank/DDBJ databases">
        <authorList>
            <person name="Alioto T."/>
            <person name="Alioto T."/>
        </authorList>
    </citation>
    <scope>NUCLEOTIDE SEQUENCE</scope>
</reference>
<evidence type="ECO:0000256" key="1">
    <source>
        <dbReference type="ARBA" id="ARBA00005964"/>
    </source>
</evidence>
<organism evidence="4 5">
    <name type="scientific">Mytilus galloprovincialis</name>
    <name type="common">Mediterranean mussel</name>
    <dbReference type="NCBI Taxonomy" id="29158"/>
    <lineage>
        <taxon>Eukaryota</taxon>
        <taxon>Metazoa</taxon>
        <taxon>Spiralia</taxon>
        <taxon>Lophotrochozoa</taxon>
        <taxon>Mollusca</taxon>
        <taxon>Bivalvia</taxon>
        <taxon>Autobranchia</taxon>
        <taxon>Pteriomorphia</taxon>
        <taxon>Mytilida</taxon>
        <taxon>Mytiloidea</taxon>
        <taxon>Mytilidae</taxon>
        <taxon>Mytilinae</taxon>
        <taxon>Mytilus</taxon>
    </lineage>
</organism>
<dbReference type="EMBL" id="UYJE01008493">
    <property type="protein sequence ID" value="VDI64242.1"/>
    <property type="molecule type" value="Genomic_DNA"/>
</dbReference>
<comment type="caution">
    <text evidence="4">The sequence shown here is derived from an EMBL/GenBank/DDBJ whole genome shotgun (WGS) entry which is preliminary data.</text>
</comment>
<accession>A0A8B6GID6</accession>
<dbReference type="Proteomes" id="UP000596742">
    <property type="component" value="Unassembled WGS sequence"/>
</dbReference>
<sequence>MYKRIWNLFALLLYPVYSFAEISLPTEVIVSTELGQIKGLQMDTNGKAIQSFIAIPYAEPPKRFEKPEPLKSWGGIIDGTITGGRICSQVIADWMVDFLPSGDISEDCLLLDLFVPVSDTTSNKAVVIWFAGEKFESGQRGLLPTSDLVLYGDVINVVVAFRLGVFGFFSTGDSVIPGNFGLWDQKMAIEWVKSNIQAFGGDPSRITLGGFQSTGLCTTLQASSPLNFGNFQRVMLFSTVANTHGALWKKAEEYSQTLGNQLCPDASQNSVVFTSQQIYDCLMSKTESEILEKTPIASGLVSTYSDTFWYHFGPVVDNEFILPTTDFKSLIPVDVVSTLSEYENFINVYEQLAPLQTQYNFETSQKVPKTVLCNYYIPNIISPFYQTTKIDDLKKMICDWYSSSDEKEQSRNVLRAIGDFFTYAPVTDLLNTHLKTHSNKKVYLSFWSEISPANSFMQGNEWMNGTIDVDAMLYLLQTKTLHSSNPDVFPDFLISLTDSAIKYYSNFIKTGNPNDDQLTQTWPQYLPDDKAFLKMSVKMSTGSNLFQDRVNFWLNDVPHFLNPTTTKISTTSTTTTTTTTTTFTTTTPKPVTKTTKRPLVIPKSTTVKYDPANSSVTTTHSPKLLFASFIILLWVAYL</sequence>
<dbReference type="OrthoDB" id="6846267at2759"/>
<keyword evidence="5" id="KW-1185">Reference proteome</keyword>
<dbReference type="InterPro" id="IPR002018">
    <property type="entry name" value="CarbesteraseB"/>
</dbReference>
<dbReference type="AlphaFoldDB" id="A0A8B6GID6"/>
<evidence type="ECO:0000313" key="4">
    <source>
        <dbReference type="EMBL" id="VDI64242.1"/>
    </source>
</evidence>
<gene>
    <name evidence="4" type="ORF">MGAL_10B048006</name>
</gene>
<feature type="domain" description="Carboxylesterase type B" evidence="3">
    <location>
        <begin position="28"/>
        <end position="553"/>
    </location>
</feature>
<name>A0A8B6GID6_MYTGA</name>
<evidence type="ECO:0000313" key="5">
    <source>
        <dbReference type="Proteomes" id="UP000596742"/>
    </source>
</evidence>
<evidence type="ECO:0000256" key="2">
    <source>
        <dbReference type="SAM" id="SignalP"/>
    </source>
</evidence>
<dbReference type="PANTHER" id="PTHR43903">
    <property type="entry name" value="NEUROLIGIN"/>
    <property type="match status" value="1"/>
</dbReference>